<accession>A0ABV5KB49</accession>
<dbReference type="InterPro" id="IPR005754">
    <property type="entry name" value="Sortase"/>
</dbReference>
<evidence type="ECO:0000256" key="2">
    <source>
        <dbReference type="SAM" id="Phobius"/>
    </source>
</evidence>
<evidence type="ECO:0000256" key="1">
    <source>
        <dbReference type="ARBA" id="ARBA00022801"/>
    </source>
</evidence>
<dbReference type="Proteomes" id="UP001589750">
    <property type="component" value="Unassembled WGS sequence"/>
</dbReference>
<reference evidence="3 4" key="1">
    <citation type="submission" date="2024-09" db="EMBL/GenBank/DDBJ databases">
        <authorList>
            <person name="Sun Q."/>
            <person name="Mori K."/>
        </authorList>
    </citation>
    <scope>NUCLEOTIDE SEQUENCE [LARGE SCALE GENOMIC DNA]</scope>
    <source>
        <strain evidence="3 4">JCM 9626</strain>
    </source>
</reference>
<protein>
    <submittedName>
        <fullName evidence="3">Class F sortase</fullName>
    </submittedName>
</protein>
<keyword evidence="2" id="KW-0472">Membrane</keyword>
<proteinExistence type="predicted"/>
<dbReference type="Pfam" id="PF04203">
    <property type="entry name" value="Sortase"/>
    <property type="match status" value="1"/>
</dbReference>
<organism evidence="3 4">
    <name type="scientific">Nocardioides plantarum</name>
    <dbReference type="NCBI Taxonomy" id="29299"/>
    <lineage>
        <taxon>Bacteria</taxon>
        <taxon>Bacillati</taxon>
        <taxon>Actinomycetota</taxon>
        <taxon>Actinomycetes</taxon>
        <taxon>Propionibacteriales</taxon>
        <taxon>Nocardioidaceae</taxon>
        <taxon>Nocardioides</taxon>
    </lineage>
</organism>
<dbReference type="RefSeq" id="WP_140007451.1">
    <property type="nucleotide sequence ID" value="NZ_JBHMDG010000015.1"/>
</dbReference>
<keyword evidence="2" id="KW-0812">Transmembrane</keyword>
<feature type="transmembrane region" description="Helical" evidence="2">
    <location>
        <begin position="21"/>
        <end position="40"/>
    </location>
</feature>
<keyword evidence="2" id="KW-1133">Transmembrane helix</keyword>
<evidence type="ECO:0000313" key="4">
    <source>
        <dbReference type="Proteomes" id="UP001589750"/>
    </source>
</evidence>
<dbReference type="InterPro" id="IPR042001">
    <property type="entry name" value="Sortase_F"/>
</dbReference>
<dbReference type="InterPro" id="IPR023365">
    <property type="entry name" value="Sortase_dom-sf"/>
</dbReference>
<comment type="caution">
    <text evidence="3">The sequence shown here is derived from an EMBL/GenBank/DDBJ whole genome shotgun (WGS) entry which is preliminary data.</text>
</comment>
<keyword evidence="1" id="KW-0378">Hydrolase</keyword>
<dbReference type="CDD" id="cd05829">
    <property type="entry name" value="Sortase_F"/>
    <property type="match status" value="1"/>
</dbReference>
<dbReference type="SUPFAM" id="SSF63817">
    <property type="entry name" value="Sortase"/>
    <property type="match status" value="1"/>
</dbReference>
<gene>
    <name evidence="3" type="ORF">ACFFRI_13020</name>
</gene>
<dbReference type="NCBIfam" id="NF033748">
    <property type="entry name" value="class_F_sortase"/>
    <property type="match status" value="1"/>
</dbReference>
<dbReference type="EMBL" id="JBHMDG010000015">
    <property type="protein sequence ID" value="MFB9313969.1"/>
    <property type="molecule type" value="Genomic_DNA"/>
</dbReference>
<keyword evidence="4" id="KW-1185">Reference proteome</keyword>
<sequence length="231" mass="23984">MNLPSTGARPRHRARLPLARLIGVVALVAVGLVLLVQGVGSGSVGDLAVPRPPRAAVTTAQDVAGVADVGDTARPPTAVAAAPALPRRVRIDRIGVSSSIVGLGLQDDGTVEVPDRPEQVGWFSLGPTPGSVGSSVLLGHVDSVDGPAVFARLAELRPGDRVEVDLQGGRTEVFEVRQVASYPNQDFPADRVYAGEDDRAALNLVTCGGEYDAARGGYQSNVVVYTRRVPA</sequence>
<name>A0ABV5KB49_9ACTN</name>
<dbReference type="Gene3D" id="2.40.260.10">
    <property type="entry name" value="Sortase"/>
    <property type="match status" value="1"/>
</dbReference>
<evidence type="ECO:0000313" key="3">
    <source>
        <dbReference type="EMBL" id="MFB9313969.1"/>
    </source>
</evidence>